<dbReference type="AlphaFoldDB" id="A0A372NX30"/>
<reference evidence="1 2" key="1">
    <citation type="submission" date="2018-08" db="EMBL/GenBank/DDBJ databases">
        <title>Mucilaginibacter sp. MYSH2.</title>
        <authorList>
            <person name="Seo T."/>
        </authorList>
    </citation>
    <scope>NUCLEOTIDE SEQUENCE [LARGE SCALE GENOMIC DNA]</scope>
    <source>
        <strain evidence="1 2">MYSH2</strain>
    </source>
</reference>
<sequence>MASTPNFWQRIGIQDWFLTNETTEKAKAKALTPDTVYSYIVEKFRDSIKQLSFADRVVFYHEFIISFNPEDYKEFIADKQGIFGLIVQETVEKFYEILKEYRDAGKTVKPSGSKWVFRLVSHPDYARGDKGFIGKLLPDNNEPLKEQNLRVTFIPRQTGIAQTFDVSQDVLKGFNYYSEGYFEIPYEDNLQAAEEAATATSTKLPKDSIAKLETIIPDQQFAGKKVEYLMKDDEIIVSGSEETREDSNIFTIPSDWVNAPHLQIRYNRSDGKFYLASFGEMTTLNEVKIERSDINAPKWVELPVNSRMLLNGIIGLNLFKA</sequence>
<proteinExistence type="predicted"/>
<evidence type="ECO:0000313" key="2">
    <source>
        <dbReference type="Proteomes" id="UP000264217"/>
    </source>
</evidence>
<organism evidence="1 2">
    <name type="scientific">Mucilaginibacter conchicola</name>
    <dbReference type="NCBI Taxonomy" id="2303333"/>
    <lineage>
        <taxon>Bacteria</taxon>
        <taxon>Pseudomonadati</taxon>
        <taxon>Bacteroidota</taxon>
        <taxon>Sphingobacteriia</taxon>
        <taxon>Sphingobacteriales</taxon>
        <taxon>Sphingobacteriaceae</taxon>
        <taxon>Mucilaginibacter</taxon>
    </lineage>
</organism>
<accession>A0A372NX30</accession>
<dbReference type="OrthoDB" id="635356at2"/>
<dbReference type="EMBL" id="QWDC01000001">
    <property type="protein sequence ID" value="RFZ94673.1"/>
    <property type="molecule type" value="Genomic_DNA"/>
</dbReference>
<evidence type="ECO:0000313" key="1">
    <source>
        <dbReference type="EMBL" id="RFZ94673.1"/>
    </source>
</evidence>
<name>A0A372NX30_9SPHI</name>
<comment type="caution">
    <text evidence="1">The sequence shown here is derived from an EMBL/GenBank/DDBJ whole genome shotgun (WGS) entry which is preliminary data.</text>
</comment>
<dbReference type="RefSeq" id="WP_117390234.1">
    <property type="nucleotide sequence ID" value="NZ_QWDC01000001.1"/>
</dbReference>
<gene>
    <name evidence="1" type="ORF">D0C36_03805</name>
</gene>
<dbReference type="Proteomes" id="UP000264217">
    <property type="component" value="Unassembled WGS sequence"/>
</dbReference>
<protein>
    <submittedName>
        <fullName evidence="1">Uncharacterized protein</fullName>
    </submittedName>
</protein>
<keyword evidence="2" id="KW-1185">Reference proteome</keyword>